<dbReference type="InterPro" id="IPR056442">
    <property type="entry name" value="GINT1_N"/>
</dbReference>
<sequence>MGIQKRKDLWKIFLVKQPITEILQSSKIRGEILDITRDLNFYCFSADPFGFEKDNTLYVFSEYYDYRSRKGVIECQSFNKELQLLSQKTVLSEDWHLSYPYVFEADNQIYMLPEASRNHKLTLYHAISFPDHWERLCDIDLGGDIAIDATPVFHDGIWWLFYMSGYAKARKKQELHAAYARELTGKWTVYKNNPVTEGRAYSRPGGSAVINKEGKLVLPVQDCVTTYGRAVRSLLFDHLSPDLIQCSVGKAIDIPASLSPYTEGMHTLSAIGDMTLIDAKKTDLSLKGIGLQIIREFRK</sequence>
<dbReference type="InterPro" id="IPR052176">
    <property type="entry name" value="Glycosyl_Hydrlase_43_Enz"/>
</dbReference>
<organism evidence="4 5">
    <name type="scientific">Zymomonas mobilis subsp. mobilis (strain ATCC 31821 / ZM4 / CP4)</name>
    <dbReference type="NCBI Taxonomy" id="264203"/>
    <lineage>
        <taxon>Bacteria</taxon>
        <taxon>Pseudomonadati</taxon>
        <taxon>Pseudomonadota</taxon>
        <taxon>Alphaproteobacteria</taxon>
        <taxon>Sphingomonadales</taxon>
        <taxon>Zymomonadaceae</taxon>
        <taxon>Zymomonas</taxon>
    </lineage>
</organism>
<dbReference type="PANTHER" id="PTHR43772:SF2">
    <property type="entry name" value="PUTATIVE (AFU_ORTHOLOGUE AFUA_2G04480)-RELATED"/>
    <property type="match status" value="1"/>
</dbReference>
<dbReference type="STRING" id="264203.ZMO1442"/>
<evidence type="ECO:0000256" key="2">
    <source>
        <dbReference type="ARBA" id="ARBA00023277"/>
    </source>
</evidence>
<gene>
    <name evidence="4" type="ordered locus">ZMO1442</name>
</gene>
<reference evidence="4 5" key="1">
    <citation type="journal article" date="2005" name="Nat. Biotechnol.">
        <title>The genome sequence of the ethanologenic bacterium Zymomonas mobilis ZM4.</title>
        <authorList>
            <person name="Seo J.S."/>
            <person name="Chong H."/>
            <person name="Park H.S."/>
            <person name="Yoon K.O."/>
            <person name="Jung C."/>
            <person name="Kim J.J."/>
            <person name="Hong J.H."/>
            <person name="Kim H."/>
            <person name="Kim J.H."/>
            <person name="Kil J.I."/>
            <person name="Park C.J."/>
            <person name="Oh H.M."/>
            <person name="Lee J.S."/>
            <person name="Jin S.J."/>
            <person name="Um H.W."/>
            <person name="Lee H.J."/>
            <person name="Oh S.J."/>
            <person name="Kim J.Y."/>
            <person name="Kang H.L."/>
            <person name="Lee S.Y."/>
            <person name="Lee K.J."/>
            <person name="Kang H.S."/>
        </authorList>
    </citation>
    <scope>NUCLEOTIDE SEQUENCE [LARGE SCALE GENOMIC DNA]</scope>
    <source>
        <strain evidence="5">ATCC 31821 / ZM4 / CP4</strain>
    </source>
</reference>
<reference evidence="4 5" key="2">
    <citation type="journal article" date="2009" name="Nat. Biotechnol.">
        <title>Improved genome annotation for Zymomonas mobilis.</title>
        <authorList>
            <person name="Yang S."/>
            <person name="Pappas K.M."/>
            <person name="Hauser L.J."/>
            <person name="Land M.L."/>
            <person name="Chen G.L."/>
            <person name="Hurst G.B."/>
            <person name="Pan C."/>
            <person name="Kouvelis V.N."/>
            <person name="Typas M.A."/>
            <person name="Pelletier D.A."/>
            <person name="Klingeman D.M."/>
            <person name="Chang Y.J."/>
            <person name="Samatova N.F."/>
            <person name="Brown S.D."/>
        </authorList>
    </citation>
    <scope>NUCLEOTIDE SEQUENCE [LARGE SCALE GENOMIC DNA]</scope>
    <source>
        <strain evidence="5">ATCC 31821 / ZM4 / CP4</strain>
    </source>
</reference>
<evidence type="ECO:0000259" key="3">
    <source>
        <dbReference type="Pfam" id="PF24793"/>
    </source>
</evidence>
<dbReference type="SUPFAM" id="SSF75005">
    <property type="entry name" value="Arabinanase/levansucrase/invertase"/>
    <property type="match status" value="1"/>
</dbReference>
<dbReference type="EMBL" id="AE008692">
    <property type="protein sequence ID" value="AAV90066.1"/>
    <property type="molecule type" value="Genomic_DNA"/>
</dbReference>
<dbReference type="InterPro" id="IPR023296">
    <property type="entry name" value="Glyco_hydro_beta-prop_sf"/>
</dbReference>
<dbReference type="HOGENOM" id="CLU_063385_0_0_5"/>
<dbReference type="AlphaFoldDB" id="Q5NMJ4"/>
<evidence type="ECO:0000256" key="1">
    <source>
        <dbReference type="ARBA" id="ARBA00022651"/>
    </source>
</evidence>
<dbReference type="GO" id="GO:0045493">
    <property type="term" value="P:xylan catabolic process"/>
    <property type="evidence" value="ECO:0007669"/>
    <property type="project" value="UniProtKB-KW"/>
</dbReference>
<keyword evidence="5" id="KW-1185">Reference proteome</keyword>
<dbReference type="Pfam" id="PF24793">
    <property type="entry name" value="GINT1_N"/>
    <property type="match status" value="1"/>
</dbReference>
<proteinExistence type="predicted"/>
<dbReference type="PANTHER" id="PTHR43772">
    <property type="entry name" value="ENDO-1,4-BETA-XYLANASE"/>
    <property type="match status" value="1"/>
</dbReference>
<keyword evidence="2" id="KW-0119">Carbohydrate metabolism</keyword>
<dbReference type="Gene3D" id="2.115.10.20">
    <property type="entry name" value="Glycosyl hydrolase domain, family 43"/>
    <property type="match status" value="1"/>
</dbReference>
<evidence type="ECO:0000313" key="4">
    <source>
        <dbReference type="EMBL" id="AAV90066.1"/>
    </source>
</evidence>
<dbReference type="eggNOG" id="COG0223">
    <property type="taxonomic scope" value="Bacteria"/>
</dbReference>
<name>Q5NMJ4_ZYMMO</name>
<keyword evidence="1" id="KW-0858">Xylan degradation</keyword>
<dbReference type="Proteomes" id="UP000001173">
    <property type="component" value="Chromosome"/>
</dbReference>
<feature type="domain" description="Glucosamine inositolphosphorylceramide transferase 1 N-terminal" evidence="3">
    <location>
        <begin position="43"/>
        <end position="241"/>
    </location>
</feature>
<keyword evidence="1" id="KW-0624">Polysaccharide degradation</keyword>
<evidence type="ECO:0000313" key="5">
    <source>
        <dbReference type="Proteomes" id="UP000001173"/>
    </source>
</evidence>
<dbReference type="RefSeq" id="WP_011241223.1">
    <property type="nucleotide sequence ID" value="NC_006526.2"/>
</dbReference>
<dbReference type="KEGG" id="zmo:ZMO1442"/>
<protein>
    <recommendedName>
        <fullName evidence="3">Glucosamine inositolphosphorylceramide transferase 1 N-terminal domain-containing protein</fullName>
    </recommendedName>
</protein>
<accession>Q5NMJ4</accession>